<evidence type="ECO:0000313" key="4">
    <source>
        <dbReference type="Proteomes" id="UP000736164"/>
    </source>
</evidence>
<proteinExistence type="predicted"/>
<reference evidence="3" key="1">
    <citation type="journal article" date="2021" name="Cell">
        <title>Tracing the genetic footprints of vertebrate landing in non-teleost ray-finned fishes.</title>
        <authorList>
            <person name="Bi X."/>
            <person name="Wang K."/>
            <person name="Yang L."/>
            <person name="Pan H."/>
            <person name="Jiang H."/>
            <person name="Wei Q."/>
            <person name="Fang M."/>
            <person name="Yu H."/>
            <person name="Zhu C."/>
            <person name="Cai Y."/>
            <person name="He Y."/>
            <person name="Gan X."/>
            <person name="Zeng H."/>
            <person name="Yu D."/>
            <person name="Zhu Y."/>
            <person name="Jiang H."/>
            <person name="Qiu Q."/>
            <person name="Yang H."/>
            <person name="Zhang Y.E."/>
            <person name="Wang W."/>
            <person name="Zhu M."/>
            <person name="He S."/>
            <person name="Zhang G."/>
        </authorList>
    </citation>
    <scope>NUCLEOTIDE SEQUENCE</scope>
    <source>
        <strain evidence="3">Allg_001</strain>
    </source>
</reference>
<keyword evidence="1" id="KW-0880">Kelch repeat</keyword>
<dbReference type="Proteomes" id="UP000736164">
    <property type="component" value="Unassembled WGS sequence"/>
</dbReference>
<feature type="non-terminal residue" evidence="3">
    <location>
        <position position="417"/>
    </location>
</feature>
<name>A0A8J7NKB5_ATRSP</name>
<feature type="non-terminal residue" evidence="3">
    <location>
        <position position="1"/>
    </location>
</feature>
<organism evidence="3 4">
    <name type="scientific">Atractosteus spatula</name>
    <name type="common">Alligator gar</name>
    <name type="synonym">Lepisosteus spatula</name>
    <dbReference type="NCBI Taxonomy" id="7917"/>
    <lineage>
        <taxon>Eukaryota</taxon>
        <taxon>Metazoa</taxon>
        <taxon>Chordata</taxon>
        <taxon>Craniata</taxon>
        <taxon>Vertebrata</taxon>
        <taxon>Euteleostomi</taxon>
        <taxon>Actinopterygii</taxon>
        <taxon>Neopterygii</taxon>
        <taxon>Holostei</taxon>
        <taxon>Semionotiformes</taxon>
        <taxon>Lepisosteidae</taxon>
        <taxon>Atractosteus</taxon>
    </lineage>
</organism>
<evidence type="ECO:0000256" key="1">
    <source>
        <dbReference type="ARBA" id="ARBA00022441"/>
    </source>
</evidence>
<dbReference type="Gene3D" id="2.120.10.80">
    <property type="entry name" value="Kelch-type beta propeller"/>
    <property type="match status" value="2"/>
</dbReference>
<keyword evidence="2" id="KW-0677">Repeat</keyword>
<dbReference type="Pfam" id="PF24681">
    <property type="entry name" value="Kelch_KLHDC2_KLHL20_DRC7"/>
    <property type="match status" value="1"/>
</dbReference>
<keyword evidence="4" id="KW-1185">Reference proteome</keyword>
<gene>
    <name evidence="3" type="primary">Klhdc1</name>
    <name evidence="3" type="ORF">GTO95_0005255</name>
</gene>
<dbReference type="InterPro" id="IPR015915">
    <property type="entry name" value="Kelch-typ_b-propeller"/>
</dbReference>
<dbReference type="SUPFAM" id="SSF50965">
    <property type="entry name" value="Galactose oxidase, central domain"/>
    <property type="match status" value="1"/>
</dbReference>
<evidence type="ECO:0000313" key="3">
    <source>
        <dbReference type="EMBL" id="MBN3314735.1"/>
    </source>
</evidence>
<dbReference type="PANTHER" id="PTHR46228:SF1">
    <property type="entry name" value="KELCH DOMAIN-CONTAINING PROTEIN 1"/>
    <property type="match status" value="1"/>
</dbReference>
<dbReference type="PANTHER" id="PTHR46228">
    <property type="entry name" value="KELCH DOMAIN-CONTAINING PROTEIN"/>
    <property type="match status" value="1"/>
</dbReference>
<accession>A0A8J7NKB5</accession>
<dbReference type="EMBL" id="JAAWVO010016830">
    <property type="protein sequence ID" value="MBN3314735.1"/>
    <property type="molecule type" value="Genomic_DNA"/>
</dbReference>
<dbReference type="AlphaFoldDB" id="A0A8J7NKB5"/>
<comment type="caution">
    <text evidence="3">The sequence shown here is derived from an EMBL/GenBank/DDBJ whole genome shotgun (WGS) entry which is preliminary data.</text>
</comment>
<dbReference type="InterPro" id="IPR011043">
    <property type="entry name" value="Gal_Oxase/kelch_b-propeller"/>
</dbReference>
<protein>
    <submittedName>
        <fullName evidence="3">KLDC1 protein</fullName>
    </submittedName>
</protein>
<sequence>MSRSQIAEAVAGERSGHTAVADGGYVYVWGGYVSIAEHGIFYPSDEIWLYDVDSGIWQAHLMEGDAPPPMSGTCGCCLNGEMYIFGGYNDNGYTNQARGAMHPKLLFCHLLLLQLYCVNLRNGEYAWKKVSYAEGCQPTPRDKNSCWVYNDRIIYFGGYGCKRFSEISDSTSFTVDEVSWVGEIFWGWNNEVHVFDPRTLTWSEPRTRGEVPAPRAAHACATLHNKGYVCGGRVVNTRTSDIHCLDLDTWTWSEIIPTSAQVPAGRSWHTLTPVANSVLFLFGGLSANCEPLSDSWTFNTRSQEWRELKHLQKNTPRLWHTACQGKGSEVIVFGGSQDDLLSVDTGHCNDILVFQTQPCSLVRQVFHLKLCEDCIGKNSRVLNEQLSWLPLKLRQAIQKRILFFEIAEKSTRKDNSA</sequence>
<evidence type="ECO:0000256" key="2">
    <source>
        <dbReference type="ARBA" id="ARBA00022737"/>
    </source>
</evidence>